<sequence length="365" mass="41988">MDTHALERIQQLLAEFKKLEPVEVAEPTIFSIGSKGYYENPTTDILAFFCDSNGQHLLGDTALRALLSCLPEDYRSLDSSLTESPEREVKTQAGKRIDLLLESTDWVMVLENKIYHQQNNPFDDYERFVREEQNQIRFEGKQVIFVVLSPTGEALPSSWHGISYPSLISALRIQLAEQFLSQPINKWTLLLREFILHLESLMFQPSVNQQTLDFVLDNLSTIKELQETKQQAINDYHQRLQTALQSKLGKEISIRLHHWRGYPALRFALASWTDTDSDVVLFLSGEKGDSSISVYAHLEGDSDENKADSLILTGCNVERWIEGDGTYRGYRIKLTTMPEDDIIQFIGERLQELDTFEREYWGDES</sequence>
<proteinExistence type="predicted"/>
<protein>
    <recommendedName>
        <fullName evidence="3">PD-(D/E)XK nuclease superfamily protein</fullName>
    </recommendedName>
</protein>
<gene>
    <name evidence="1" type="ORF">C1N32_04360</name>
</gene>
<accession>A0A2J8I6V5</accession>
<comment type="caution">
    <text evidence="1">The sequence shown here is derived from an EMBL/GenBank/DDBJ whole genome shotgun (WGS) entry which is preliminary data.</text>
</comment>
<evidence type="ECO:0008006" key="3">
    <source>
        <dbReference type="Google" id="ProtNLM"/>
    </source>
</evidence>
<evidence type="ECO:0000313" key="2">
    <source>
        <dbReference type="Proteomes" id="UP000236449"/>
    </source>
</evidence>
<reference evidence="1 2" key="1">
    <citation type="submission" date="2018-01" db="EMBL/GenBank/DDBJ databases">
        <title>Draft genome sequences of six Vibrio diazotrophicus strains isolated from deep-sea sediments of the Baltic Sea.</title>
        <authorList>
            <person name="Castillo D."/>
            <person name="Vandieken V."/>
            <person name="Chiang O."/>
            <person name="Middelboe M."/>
        </authorList>
    </citation>
    <scope>NUCLEOTIDE SEQUENCE [LARGE SCALE GENOMIC DNA]</scope>
    <source>
        <strain evidence="1 2">60.27F</strain>
    </source>
</reference>
<dbReference type="Proteomes" id="UP000236449">
    <property type="component" value="Unassembled WGS sequence"/>
</dbReference>
<evidence type="ECO:0000313" key="1">
    <source>
        <dbReference type="EMBL" id="PNI06238.1"/>
    </source>
</evidence>
<organism evidence="1 2">
    <name type="scientific">Vibrio diazotrophicus</name>
    <dbReference type="NCBI Taxonomy" id="685"/>
    <lineage>
        <taxon>Bacteria</taxon>
        <taxon>Pseudomonadati</taxon>
        <taxon>Pseudomonadota</taxon>
        <taxon>Gammaproteobacteria</taxon>
        <taxon>Vibrionales</taxon>
        <taxon>Vibrionaceae</taxon>
        <taxon>Vibrio</taxon>
    </lineage>
</organism>
<dbReference type="Pfam" id="PF14281">
    <property type="entry name" value="PDDEXK_4"/>
    <property type="match status" value="1"/>
</dbReference>
<dbReference type="OrthoDB" id="6770443at2"/>
<dbReference type="EMBL" id="POSK01000002">
    <property type="protein sequence ID" value="PNI06238.1"/>
    <property type="molecule type" value="Genomic_DNA"/>
</dbReference>
<dbReference type="RefSeq" id="WP_102965509.1">
    <property type="nucleotide sequence ID" value="NZ_POSK01000002.1"/>
</dbReference>
<dbReference type="AlphaFoldDB" id="A0A2J8I6V5"/>
<name>A0A2J8I6V5_VIBDI</name>
<dbReference type="InterPro" id="IPR029470">
    <property type="entry name" value="PDDEXK_4"/>
</dbReference>